<sequence length="92" mass="10107">MIAIIEQWIAFLSGTARFGVQQSGSLLHKLVEIRRASFLSYVVVTGLLVAKLPWLPGRASVTISATWKRILPRETSPLACMPVRQTAGNKDS</sequence>
<evidence type="ECO:0000313" key="1">
    <source>
        <dbReference type="EMBL" id="QDU30072.1"/>
    </source>
</evidence>
<evidence type="ECO:0000313" key="2">
    <source>
        <dbReference type="Proteomes" id="UP000315017"/>
    </source>
</evidence>
<dbReference type="EMBL" id="CP036274">
    <property type="protein sequence ID" value="QDU30072.1"/>
    <property type="molecule type" value="Genomic_DNA"/>
</dbReference>
<dbReference type="Proteomes" id="UP000315017">
    <property type="component" value="Chromosome"/>
</dbReference>
<organism evidence="1 2">
    <name type="scientific">Anatilimnocola aggregata</name>
    <dbReference type="NCBI Taxonomy" id="2528021"/>
    <lineage>
        <taxon>Bacteria</taxon>
        <taxon>Pseudomonadati</taxon>
        <taxon>Planctomycetota</taxon>
        <taxon>Planctomycetia</taxon>
        <taxon>Pirellulales</taxon>
        <taxon>Pirellulaceae</taxon>
        <taxon>Anatilimnocola</taxon>
    </lineage>
</organism>
<keyword evidence="2" id="KW-1185">Reference proteome</keyword>
<dbReference type="AlphaFoldDB" id="A0A517YIN2"/>
<proteinExistence type="predicted"/>
<accession>A0A517YIN2</accession>
<dbReference type="KEGG" id="aagg:ETAA8_51910"/>
<name>A0A517YIN2_9BACT</name>
<protein>
    <submittedName>
        <fullName evidence="1">Uncharacterized protein</fullName>
    </submittedName>
</protein>
<gene>
    <name evidence="1" type="ORF">ETAA8_51910</name>
</gene>
<reference evidence="1 2" key="1">
    <citation type="submission" date="2019-02" db="EMBL/GenBank/DDBJ databases">
        <title>Deep-cultivation of Planctomycetes and their phenomic and genomic characterization uncovers novel biology.</title>
        <authorList>
            <person name="Wiegand S."/>
            <person name="Jogler M."/>
            <person name="Boedeker C."/>
            <person name="Pinto D."/>
            <person name="Vollmers J."/>
            <person name="Rivas-Marin E."/>
            <person name="Kohn T."/>
            <person name="Peeters S.H."/>
            <person name="Heuer A."/>
            <person name="Rast P."/>
            <person name="Oberbeckmann S."/>
            <person name="Bunk B."/>
            <person name="Jeske O."/>
            <person name="Meyerdierks A."/>
            <person name="Storesund J.E."/>
            <person name="Kallscheuer N."/>
            <person name="Luecker S."/>
            <person name="Lage O.M."/>
            <person name="Pohl T."/>
            <person name="Merkel B.J."/>
            <person name="Hornburger P."/>
            <person name="Mueller R.-W."/>
            <person name="Bruemmer F."/>
            <person name="Labrenz M."/>
            <person name="Spormann A.M."/>
            <person name="Op den Camp H."/>
            <person name="Overmann J."/>
            <person name="Amann R."/>
            <person name="Jetten M.S.M."/>
            <person name="Mascher T."/>
            <person name="Medema M.H."/>
            <person name="Devos D.P."/>
            <person name="Kaster A.-K."/>
            <person name="Ovreas L."/>
            <person name="Rohde M."/>
            <person name="Galperin M.Y."/>
            <person name="Jogler C."/>
        </authorList>
    </citation>
    <scope>NUCLEOTIDE SEQUENCE [LARGE SCALE GENOMIC DNA]</scope>
    <source>
        <strain evidence="1 2">ETA_A8</strain>
    </source>
</reference>